<organism evidence="1 2">
    <name type="scientific">Natronorubrum bangense</name>
    <dbReference type="NCBI Taxonomy" id="61858"/>
    <lineage>
        <taxon>Archaea</taxon>
        <taxon>Methanobacteriati</taxon>
        <taxon>Methanobacteriota</taxon>
        <taxon>Stenosarchaea group</taxon>
        <taxon>Halobacteria</taxon>
        <taxon>Halobacteriales</taxon>
        <taxon>Natrialbaceae</taxon>
        <taxon>Natronorubrum</taxon>
    </lineage>
</organism>
<dbReference type="GeneID" id="39852389"/>
<proteinExistence type="predicted"/>
<name>A0A4D6HPJ1_9EURY</name>
<sequence>MSGNSTEAESTATIYEPVMNRSKKVRFYIPIEKEGSQTVVDDVVKRLCNRFGGATTIPGQGSYVMNDGELCQETVTLVESFTTDIDVAELTQIALDIKESLGEEAVAFETDSIETAFI</sequence>
<dbReference type="KEGG" id="nbg:DV706_14050"/>
<accession>A0A4D6HPJ1</accession>
<reference evidence="1 2" key="1">
    <citation type="journal article" date="2019" name="Nat. Commun.">
        <title>A new type of DNA phosphorothioation-based antiviral system in archaea.</title>
        <authorList>
            <person name="Xiong L."/>
            <person name="Liu S."/>
            <person name="Chen S."/>
            <person name="Xiao Y."/>
            <person name="Zhu B."/>
            <person name="Gao Y."/>
            <person name="Zhang Y."/>
            <person name="Chen B."/>
            <person name="Luo J."/>
            <person name="Deng Z."/>
            <person name="Chen X."/>
            <person name="Wang L."/>
            <person name="Chen S."/>
        </authorList>
    </citation>
    <scope>NUCLEOTIDE SEQUENCE [LARGE SCALE GENOMIC DNA]</scope>
    <source>
        <strain evidence="1 2">JCM 10635</strain>
    </source>
</reference>
<dbReference type="Proteomes" id="UP000296822">
    <property type="component" value="Chromosome"/>
</dbReference>
<dbReference type="RefSeq" id="WP_006065698.1">
    <property type="nucleotide sequence ID" value="NZ_CP031305.1"/>
</dbReference>
<evidence type="ECO:0000313" key="2">
    <source>
        <dbReference type="Proteomes" id="UP000296822"/>
    </source>
</evidence>
<gene>
    <name evidence="1" type="ORF">DV706_14050</name>
</gene>
<dbReference type="EMBL" id="CP031305">
    <property type="protein sequence ID" value="QCC55491.1"/>
    <property type="molecule type" value="Genomic_DNA"/>
</dbReference>
<evidence type="ECO:0000313" key="1">
    <source>
        <dbReference type="EMBL" id="QCC55491.1"/>
    </source>
</evidence>
<protein>
    <recommendedName>
        <fullName evidence="3">DUF190 domain-containing protein</fullName>
    </recommendedName>
</protein>
<dbReference type="AlphaFoldDB" id="A0A4D6HPJ1"/>
<evidence type="ECO:0008006" key="3">
    <source>
        <dbReference type="Google" id="ProtNLM"/>
    </source>
</evidence>